<evidence type="ECO:0000313" key="1">
    <source>
        <dbReference type="EMBL" id="AIR93400.1"/>
    </source>
</evidence>
<evidence type="ECO:0000313" key="2">
    <source>
        <dbReference type="Proteomes" id="UP000207741"/>
    </source>
</evidence>
<proteinExistence type="predicted"/>
<sequence length="461" mass="51465">MTKNAPEQAGNIEKFQISSNFTEYAVDLSAGVVDFRFYENVLSNNVTATATCVETGYQQDDQGGAGPQQSTIDGLPIRGGERTDFIIEDVYGHKLTIEEGLYVNRLRDVDAGTSKDVYFIDFATREFFANEQTRVIKKYEGNIGDNVEKILKDVLKVTSDIEIDKTAVPYNFIGNDRKPFYICTWLASKSIPEIATQDGKSGIIGAAGYLFFQTRDGYHFRSIDKIFTGEPKKRYVYNNSPGLPEGYDAKVLTYDIDSDVDVGQNLVMGMYNNRSIFFNPLSFSYEVRSFPEPEVPPVEGQIVEEPVPSKKEYLDKTENAAEKPADELIAKEFRESPTRLMSFVLDTGALPSGTTSQEQLDKWKSDKAKPNYDAKNTLVQSIMRYNQLFTVKTKITIPGDFSIKAGDLVQCDFPELSGNESKEVNAETKGIYMVASICHRITPDSTTSSLSLVRDSFGGDK</sequence>
<protein>
    <submittedName>
        <fullName evidence="1">Uncharacterized protein</fullName>
    </submittedName>
</protein>
<dbReference type="OrthoDB" id="13640at10239"/>
<organism evidence="1 2">
    <name type="scientific">Prochlorococcus phage P-TIM68</name>
    <dbReference type="NCBI Taxonomy" id="1542477"/>
    <lineage>
        <taxon>Viruses</taxon>
        <taxon>Duplodnaviria</taxon>
        <taxon>Heunggongvirae</taxon>
        <taxon>Uroviricota</taxon>
        <taxon>Caudoviricetes</taxon>
        <taxon>Pantevenvirales</taxon>
        <taxon>Kyanoviridae</taxon>
        <taxon>Haifavirus</taxon>
        <taxon>Haifavirus tim68</taxon>
    </lineage>
</organism>
<dbReference type="KEGG" id="vg:26640070"/>
<dbReference type="Proteomes" id="UP000207741">
    <property type="component" value="Segment"/>
</dbReference>
<keyword evidence="2" id="KW-1185">Reference proteome</keyword>
<name>A0A0K0KVE6_9CAUD</name>
<dbReference type="EMBL" id="KM359505">
    <property type="protein sequence ID" value="AIR93400.1"/>
    <property type="molecule type" value="Genomic_DNA"/>
</dbReference>
<reference evidence="2" key="1">
    <citation type="submission" date="2014-08" db="EMBL/GenBank/DDBJ databases">
        <authorList>
            <person name="Edwards T."/>
        </authorList>
    </citation>
    <scope>NUCLEOTIDE SEQUENCE [LARGE SCALE GENOMIC DNA]</scope>
</reference>
<dbReference type="GeneID" id="26640070"/>
<dbReference type="RefSeq" id="YP_009213526.1">
    <property type="nucleotide sequence ID" value="NC_028955.1"/>
</dbReference>
<accession>A0A0K0KVE6</accession>